<feature type="compositionally biased region" description="Low complexity" evidence="1">
    <location>
        <begin position="202"/>
        <end position="213"/>
    </location>
</feature>
<feature type="region of interest" description="Disordered" evidence="1">
    <location>
        <begin position="17"/>
        <end position="38"/>
    </location>
</feature>
<gene>
    <name evidence="3" type="primary">LOC101711783</name>
</gene>
<sequence>MTVSTVSSETEVHRVFLSEGEAQPRTPAHDLTSLVTGPNRPWNPVTRHHGLAPTALPVTWLEIGSSEHAVLLSQASRPQPRTPRRETTCQRVRGWFTRPRSFRTLIRNHPTVTGSPGQVSPDPAPRCPETRESPGQVSRGLTFICSEAPNPLQVYVDLDTTMGNQYSQSLAEGCTASKVQANALHTLTEAPEQDFLDRKSRSTSSVLDSSLELNPQVDSLGEFLLDQLEPPEPPEAEPQEDCVPAPASDEVPPADLLPTPPAAPSPALAPQREPTPGTSSPAAELELLVAQQQISSLELYREVYRALDPHPPFPSLTDLLIIVFIATLISQR</sequence>
<organism evidence="2 3">
    <name type="scientific">Heterocephalus glaber</name>
    <name type="common">Naked mole rat</name>
    <dbReference type="NCBI Taxonomy" id="10181"/>
    <lineage>
        <taxon>Eukaryota</taxon>
        <taxon>Metazoa</taxon>
        <taxon>Chordata</taxon>
        <taxon>Craniata</taxon>
        <taxon>Vertebrata</taxon>
        <taxon>Euteleostomi</taxon>
        <taxon>Mammalia</taxon>
        <taxon>Eutheria</taxon>
        <taxon>Euarchontoglires</taxon>
        <taxon>Glires</taxon>
        <taxon>Rodentia</taxon>
        <taxon>Hystricomorpha</taxon>
        <taxon>Bathyergidae</taxon>
        <taxon>Heterocephalus</taxon>
    </lineage>
</organism>
<evidence type="ECO:0000256" key="1">
    <source>
        <dbReference type="SAM" id="MobiDB-lite"/>
    </source>
</evidence>
<reference evidence="3" key="1">
    <citation type="submission" date="2025-08" db="UniProtKB">
        <authorList>
            <consortium name="RefSeq"/>
        </authorList>
    </citation>
    <scope>IDENTIFICATION</scope>
</reference>
<accession>A0AAX6S2Y8</accession>
<feature type="region of interest" description="Disordered" evidence="1">
    <location>
        <begin position="227"/>
        <end position="280"/>
    </location>
</feature>
<feature type="region of interest" description="Disordered" evidence="1">
    <location>
        <begin position="194"/>
        <end position="213"/>
    </location>
</feature>
<dbReference type="Proteomes" id="UP000694906">
    <property type="component" value="Unplaced"/>
</dbReference>
<keyword evidence="2" id="KW-1185">Reference proteome</keyword>
<name>A0AAX6S2Y8_HETGA</name>
<dbReference type="GeneID" id="101711783"/>
<evidence type="ECO:0000313" key="3">
    <source>
        <dbReference type="RefSeq" id="XP_021103189.1"/>
    </source>
</evidence>
<proteinExistence type="predicted"/>
<feature type="region of interest" description="Disordered" evidence="1">
    <location>
        <begin position="107"/>
        <end position="136"/>
    </location>
</feature>
<dbReference type="RefSeq" id="XP_021103189.1">
    <property type="nucleotide sequence ID" value="XM_021247530.1"/>
</dbReference>
<dbReference type="AlphaFoldDB" id="A0AAX6S2Y8"/>
<protein>
    <submittedName>
        <fullName evidence="3">Uncharacterized protein LOC101711783 isoform X1</fullName>
    </submittedName>
</protein>
<evidence type="ECO:0000313" key="2">
    <source>
        <dbReference type="Proteomes" id="UP000694906"/>
    </source>
</evidence>